<feature type="region of interest" description="Disordered" evidence="1">
    <location>
        <begin position="286"/>
        <end position="312"/>
    </location>
</feature>
<name>A0A834YZF1_TETSI</name>
<keyword evidence="3" id="KW-1185">Reference proteome</keyword>
<feature type="compositionally biased region" description="Polar residues" evidence="1">
    <location>
        <begin position="289"/>
        <end position="311"/>
    </location>
</feature>
<evidence type="ECO:0000313" key="3">
    <source>
        <dbReference type="Proteomes" id="UP000655225"/>
    </source>
</evidence>
<reference evidence="2 3" key="1">
    <citation type="submission" date="2020-04" db="EMBL/GenBank/DDBJ databases">
        <title>Plant Genome Project.</title>
        <authorList>
            <person name="Zhang R.-G."/>
        </authorList>
    </citation>
    <scope>NUCLEOTIDE SEQUENCE [LARGE SCALE GENOMIC DNA]</scope>
    <source>
        <strain evidence="2">YNK0</strain>
        <tissue evidence="2">Leaf</tissue>
    </source>
</reference>
<gene>
    <name evidence="2" type="ORF">HHK36_019586</name>
</gene>
<dbReference type="AlphaFoldDB" id="A0A834YZF1"/>
<organism evidence="2 3">
    <name type="scientific">Tetracentron sinense</name>
    <name type="common">Spur-leaf</name>
    <dbReference type="NCBI Taxonomy" id="13715"/>
    <lineage>
        <taxon>Eukaryota</taxon>
        <taxon>Viridiplantae</taxon>
        <taxon>Streptophyta</taxon>
        <taxon>Embryophyta</taxon>
        <taxon>Tracheophyta</taxon>
        <taxon>Spermatophyta</taxon>
        <taxon>Magnoliopsida</taxon>
        <taxon>Trochodendrales</taxon>
        <taxon>Trochodendraceae</taxon>
        <taxon>Tetracentron</taxon>
    </lineage>
</organism>
<comment type="caution">
    <text evidence="2">The sequence shown here is derived from an EMBL/GenBank/DDBJ whole genome shotgun (WGS) entry which is preliminary data.</text>
</comment>
<dbReference type="Proteomes" id="UP000655225">
    <property type="component" value="Unassembled WGS sequence"/>
</dbReference>
<feature type="region of interest" description="Disordered" evidence="1">
    <location>
        <begin position="79"/>
        <end position="99"/>
    </location>
</feature>
<feature type="region of interest" description="Disordered" evidence="1">
    <location>
        <begin position="333"/>
        <end position="359"/>
    </location>
</feature>
<proteinExistence type="predicted"/>
<accession>A0A834YZF1</accession>
<sequence>MARICVEVDLNKDKINRFWLGMGTCGRWQQIVYEKEPLICSRCNRIGHKKDDYRSGAKSSIQKNHGTVQRKINQELKTDQQTVKGNGVDPKKKGSQNTTSRWVAKVFGKTEILESEKQNSNTNSENLEGIKISDVTNGKDGIIMENQFENLSVCVETDDEEDDSARIDDDNEGEKVMEDHMQSPRLIPLEVDGDSTIERNTSQKGGKIILDNSKSGFSRDSSVLNSNNLNEEARIEVQCEMGVSFPKPAGVEFPTEYSFCANSRTRSGMNNHNMSSLECGQPNIHSEAHASQQSSMKRSWSTDSLSSNSGGKTCVCSPTKHMGSFRCRIHRTSLSQHHAPAPPPVHPKPSASHQAVESK</sequence>
<evidence type="ECO:0000256" key="1">
    <source>
        <dbReference type="SAM" id="MobiDB-lite"/>
    </source>
</evidence>
<evidence type="ECO:0000313" key="2">
    <source>
        <dbReference type="EMBL" id="KAF8395636.1"/>
    </source>
</evidence>
<dbReference type="EMBL" id="JABCRI010000013">
    <property type="protein sequence ID" value="KAF8395636.1"/>
    <property type="molecule type" value="Genomic_DNA"/>
</dbReference>
<dbReference type="OrthoDB" id="786567at2759"/>
<protein>
    <submittedName>
        <fullName evidence="2">Uncharacterized protein</fullName>
    </submittedName>
</protein>